<evidence type="ECO:0008006" key="4">
    <source>
        <dbReference type="Google" id="ProtNLM"/>
    </source>
</evidence>
<keyword evidence="1" id="KW-1133">Transmembrane helix</keyword>
<dbReference type="EMBL" id="BTSY01000004">
    <property type="protein sequence ID" value="GMT21556.1"/>
    <property type="molecule type" value="Genomic_DNA"/>
</dbReference>
<reference evidence="2" key="1">
    <citation type="submission" date="2023-10" db="EMBL/GenBank/DDBJ databases">
        <title>Genome assembly of Pristionchus species.</title>
        <authorList>
            <person name="Yoshida K."/>
            <person name="Sommer R.J."/>
        </authorList>
    </citation>
    <scope>NUCLEOTIDE SEQUENCE</scope>
    <source>
        <strain evidence="2">RS5133</strain>
    </source>
</reference>
<keyword evidence="1" id="KW-0472">Membrane</keyword>
<dbReference type="Proteomes" id="UP001432322">
    <property type="component" value="Unassembled WGS sequence"/>
</dbReference>
<gene>
    <name evidence="2" type="ORF">PFISCL1PPCAC_12853</name>
</gene>
<protein>
    <recommendedName>
        <fullName evidence="4">G protein-coupled receptor</fullName>
    </recommendedName>
</protein>
<feature type="non-terminal residue" evidence="2">
    <location>
        <position position="107"/>
    </location>
</feature>
<name>A0AAV5VPN0_9BILA</name>
<evidence type="ECO:0000313" key="3">
    <source>
        <dbReference type="Proteomes" id="UP001432322"/>
    </source>
</evidence>
<dbReference type="AlphaFoldDB" id="A0AAV5VPN0"/>
<accession>A0AAV5VPN0</accession>
<keyword evidence="1" id="KW-0812">Transmembrane</keyword>
<proteinExistence type="predicted"/>
<organism evidence="2 3">
    <name type="scientific">Pristionchus fissidentatus</name>
    <dbReference type="NCBI Taxonomy" id="1538716"/>
    <lineage>
        <taxon>Eukaryota</taxon>
        <taxon>Metazoa</taxon>
        <taxon>Ecdysozoa</taxon>
        <taxon>Nematoda</taxon>
        <taxon>Chromadorea</taxon>
        <taxon>Rhabditida</taxon>
        <taxon>Rhabditina</taxon>
        <taxon>Diplogasteromorpha</taxon>
        <taxon>Diplogasteroidea</taxon>
        <taxon>Neodiplogasteridae</taxon>
        <taxon>Pristionchus</taxon>
    </lineage>
</organism>
<comment type="caution">
    <text evidence="2">The sequence shown here is derived from an EMBL/GenBank/DDBJ whole genome shotgun (WGS) entry which is preliminary data.</text>
</comment>
<sequence>MSYFSSNCKLFWMLWMTLYNDIIIMVAHSFVYRYAVVSRISLIRSFCQQIMNPNLTSISQALGGSITAMIFSTFHPVSAQYRAGIARLLDPHVDYSTRFVIGFDADT</sequence>
<feature type="transmembrane region" description="Helical" evidence="1">
    <location>
        <begin position="12"/>
        <end position="35"/>
    </location>
</feature>
<evidence type="ECO:0000313" key="2">
    <source>
        <dbReference type="EMBL" id="GMT21556.1"/>
    </source>
</evidence>
<evidence type="ECO:0000256" key="1">
    <source>
        <dbReference type="SAM" id="Phobius"/>
    </source>
</evidence>
<keyword evidence="3" id="KW-1185">Reference proteome</keyword>